<feature type="transmembrane region" description="Helical" evidence="1">
    <location>
        <begin position="118"/>
        <end position="142"/>
    </location>
</feature>
<evidence type="ECO:0008006" key="4">
    <source>
        <dbReference type="Google" id="ProtNLM"/>
    </source>
</evidence>
<accession>A0ABT2ATA8</accession>
<keyword evidence="1" id="KW-0812">Transmembrane</keyword>
<keyword evidence="1" id="KW-1133">Transmembrane helix</keyword>
<proteinExistence type="predicted"/>
<feature type="transmembrane region" description="Helical" evidence="1">
    <location>
        <begin position="41"/>
        <end position="59"/>
    </location>
</feature>
<keyword evidence="3" id="KW-1185">Reference proteome</keyword>
<feature type="transmembrane region" description="Helical" evidence="1">
    <location>
        <begin position="154"/>
        <end position="171"/>
    </location>
</feature>
<organism evidence="2 3">
    <name type="scientific">Massilia agri</name>
    <dbReference type="NCBI Taxonomy" id="1886785"/>
    <lineage>
        <taxon>Bacteria</taxon>
        <taxon>Pseudomonadati</taxon>
        <taxon>Pseudomonadota</taxon>
        <taxon>Betaproteobacteria</taxon>
        <taxon>Burkholderiales</taxon>
        <taxon>Oxalobacteraceae</taxon>
        <taxon>Telluria group</taxon>
        <taxon>Massilia</taxon>
    </lineage>
</organism>
<evidence type="ECO:0000313" key="2">
    <source>
        <dbReference type="EMBL" id="MCS0599420.1"/>
    </source>
</evidence>
<reference evidence="2 3" key="1">
    <citation type="submission" date="2022-08" db="EMBL/GenBank/DDBJ databases">
        <title>Reclassification of Massilia species as members of the genera Telluria, Duganella, Pseudoduganella, Mokoshia gen. nov. and Zemynaea gen. nov. using orthogonal and non-orthogonal genome-based approaches.</title>
        <authorList>
            <person name="Bowman J.P."/>
        </authorList>
    </citation>
    <scope>NUCLEOTIDE SEQUENCE [LARGE SCALE GENOMIC DNA]</scope>
    <source>
        <strain evidence="2 3">JCM 31661</strain>
    </source>
</reference>
<comment type="caution">
    <text evidence="2">The sequence shown here is derived from an EMBL/GenBank/DDBJ whole genome shotgun (WGS) entry which is preliminary data.</text>
</comment>
<name>A0ABT2ATA8_9BURK</name>
<dbReference type="EMBL" id="JANUHA010000029">
    <property type="protein sequence ID" value="MCS0599420.1"/>
    <property type="molecule type" value="Genomic_DNA"/>
</dbReference>
<keyword evidence="1" id="KW-0472">Membrane</keyword>
<dbReference type="RefSeq" id="WP_258830417.1">
    <property type="nucleotide sequence ID" value="NZ_JANUHA010000029.1"/>
</dbReference>
<protein>
    <recommendedName>
        <fullName evidence="4">Acyltransferase 3 domain-containing protein</fullName>
    </recommendedName>
</protein>
<gene>
    <name evidence="2" type="ORF">NX780_24025</name>
</gene>
<dbReference type="Proteomes" id="UP001206572">
    <property type="component" value="Unassembled WGS sequence"/>
</dbReference>
<sequence>MLLIAAALALMGYKMWLLLPVWLAGAWLYQAGGRPPFPPALARLGWAASLLAFGLYVGLGLEAPLRAAGSAAWPFAALPLGSADRFLADYLVCAIVLANVACARDARFGSLLRLDRPIRLLASHTFTLYLSHMLVIRCWLAFVPHRRDSGADLFALLLAILAATILLGGVTERRLPAWRALFARLPGLRPRSQAAVTGRETLGA</sequence>
<evidence type="ECO:0000313" key="3">
    <source>
        <dbReference type="Proteomes" id="UP001206572"/>
    </source>
</evidence>
<feature type="transmembrane region" description="Helical" evidence="1">
    <location>
        <begin position="6"/>
        <end position="29"/>
    </location>
</feature>
<evidence type="ECO:0000256" key="1">
    <source>
        <dbReference type="SAM" id="Phobius"/>
    </source>
</evidence>